<evidence type="ECO:0000313" key="3">
    <source>
        <dbReference type="Proteomes" id="UP000317366"/>
    </source>
</evidence>
<reference evidence="2 3" key="1">
    <citation type="journal article" date="2019" name="Nat. Microbiol.">
        <title>Mediterranean grassland soil C-N compound turnover is dependent on rainfall and depth, and is mediated by genomically divergent microorganisms.</title>
        <authorList>
            <person name="Diamond S."/>
            <person name="Andeer P.F."/>
            <person name="Li Z."/>
            <person name="Crits-Christoph A."/>
            <person name="Burstein D."/>
            <person name="Anantharaman K."/>
            <person name="Lane K.R."/>
            <person name="Thomas B.C."/>
            <person name="Pan C."/>
            <person name="Northen T.R."/>
            <person name="Banfield J.F."/>
        </authorList>
    </citation>
    <scope>NUCLEOTIDE SEQUENCE [LARGE SCALE GENOMIC DNA]</scope>
    <source>
        <strain evidence="2">WS_7</strain>
    </source>
</reference>
<organism evidence="2 3">
    <name type="scientific">Eiseniibacteriota bacterium</name>
    <dbReference type="NCBI Taxonomy" id="2212470"/>
    <lineage>
        <taxon>Bacteria</taxon>
        <taxon>Candidatus Eiseniibacteriota</taxon>
    </lineage>
</organism>
<dbReference type="Gene3D" id="1.10.1760.20">
    <property type="match status" value="1"/>
</dbReference>
<evidence type="ECO:0000256" key="1">
    <source>
        <dbReference type="SAM" id="Phobius"/>
    </source>
</evidence>
<sequence>MPRRTPDRTAVAPRGFIWYGFHRLFPMRTIVLSSSLIAFSVACGYAKLLLFPYLFFVELFTVAVFLSGILAGPVWGLWIGAVSRLVFSVANPYGPPHPWILAAQLLGGALVGAIGGFARPWLLLAPESSGVFRARSAVLLACGLLTTLLYDGLTNLAQGIAFGSFSVAIALGLLPAAQHLASNLVIFGLIGNLAIPWLRRHPMAARHAA</sequence>
<protein>
    <recommendedName>
        <fullName evidence="4">ECF transporter S component</fullName>
    </recommendedName>
</protein>
<name>A0A538THU2_UNCEI</name>
<evidence type="ECO:0008006" key="4">
    <source>
        <dbReference type="Google" id="ProtNLM"/>
    </source>
</evidence>
<keyword evidence="1" id="KW-1133">Transmembrane helix</keyword>
<accession>A0A538THU2</accession>
<feature type="transmembrane region" description="Helical" evidence="1">
    <location>
        <begin position="30"/>
        <end position="56"/>
    </location>
</feature>
<comment type="caution">
    <text evidence="2">The sequence shown here is derived from an EMBL/GenBank/DDBJ whole genome shotgun (WGS) entry which is preliminary data.</text>
</comment>
<feature type="transmembrane region" description="Helical" evidence="1">
    <location>
        <begin position="180"/>
        <end position="198"/>
    </location>
</feature>
<evidence type="ECO:0000313" key="2">
    <source>
        <dbReference type="EMBL" id="TMQ63195.1"/>
    </source>
</evidence>
<dbReference type="AlphaFoldDB" id="A0A538THU2"/>
<keyword evidence="1" id="KW-0812">Transmembrane</keyword>
<dbReference type="Proteomes" id="UP000317366">
    <property type="component" value="Unassembled WGS sequence"/>
</dbReference>
<proteinExistence type="predicted"/>
<dbReference type="EMBL" id="VBOX01000063">
    <property type="protein sequence ID" value="TMQ63195.1"/>
    <property type="molecule type" value="Genomic_DNA"/>
</dbReference>
<feature type="transmembrane region" description="Helical" evidence="1">
    <location>
        <begin position="99"/>
        <end position="118"/>
    </location>
</feature>
<keyword evidence="1" id="KW-0472">Membrane</keyword>
<gene>
    <name evidence="2" type="ORF">E6K77_05810</name>
</gene>
<feature type="transmembrane region" description="Helical" evidence="1">
    <location>
        <begin position="62"/>
        <end position="87"/>
    </location>
</feature>